<evidence type="ECO:0000256" key="1">
    <source>
        <dbReference type="ARBA" id="ARBA00005862"/>
    </source>
</evidence>
<keyword evidence="3 6" id="KW-0285">Flavoprotein</keyword>
<comment type="similarity">
    <text evidence="1 7">Belongs to the DNA photolyase class-1 family.</text>
</comment>
<evidence type="ECO:0000256" key="3">
    <source>
        <dbReference type="ARBA" id="ARBA00022630"/>
    </source>
</evidence>
<dbReference type="Pfam" id="PF03441">
    <property type="entry name" value="FAD_binding_7"/>
    <property type="match status" value="1"/>
</dbReference>
<evidence type="ECO:0000256" key="6">
    <source>
        <dbReference type="PIRSR" id="PIRSR602081-1"/>
    </source>
</evidence>
<gene>
    <name evidence="9" type="primary">cry1</name>
    <name evidence="9" type="ORF">EHSB41UT_02309</name>
</gene>
<dbReference type="InterPro" id="IPR036134">
    <property type="entry name" value="Crypto/Photolyase_FAD-like_sf"/>
</dbReference>
<dbReference type="Gene3D" id="1.10.579.10">
    <property type="entry name" value="DNA Cyclobutane Dipyrimidine Photolyase, subunit A, domain 3"/>
    <property type="match status" value="1"/>
</dbReference>
<dbReference type="InterPro" id="IPR014133">
    <property type="entry name" value="Cry_DASH"/>
</dbReference>
<dbReference type="Gene3D" id="3.40.50.620">
    <property type="entry name" value="HUPs"/>
    <property type="match status" value="1"/>
</dbReference>
<dbReference type="InterPro" id="IPR002081">
    <property type="entry name" value="Cryptochrome/DNA_photolyase_1"/>
</dbReference>
<dbReference type="Proteomes" id="UP000196573">
    <property type="component" value="Unassembled WGS sequence"/>
</dbReference>
<dbReference type="SUPFAM" id="SSF52425">
    <property type="entry name" value="Cryptochrome/photolyase, N-terminal domain"/>
    <property type="match status" value="1"/>
</dbReference>
<dbReference type="Pfam" id="PF00875">
    <property type="entry name" value="DNA_photolyase"/>
    <property type="match status" value="1"/>
</dbReference>
<dbReference type="InterPro" id="IPR005101">
    <property type="entry name" value="Cryptochr/Photolyase_FAD-bd"/>
</dbReference>
<keyword evidence="5 7" id="KW-0157">Chromophore</keyword>
<dbReference type="RefSeq" id="WP_087110001.1">
    <property type="nucleotide sequence ID" value="NZ_CBCSCN010000003.1"/>
</dbReference>
<proteinExistence type="inferred from homology"/>
<comment type="cofactor">
    <cofactor evidence="6 7">
        <name>FAD</name>
        <dbReference type="ChEBI" id="CHEBI:57692"/>
    </cofactor>
    <text evidence="6 7">Binds 1 FAD per subunit.</text>
</comment>
<dbReference type="PRINTS" id="PR00147">
    <property type="entry name" value="DNAPHOTLYASE"/>
</dbReference>
<sequence length="441" mass="50808">MGTAVYLFTHDLRLDDNPALYRASGFEQLVCAFAIDARWFQPSRYQTAPMGAHRWQFLQEALDDLDHRLEERGQHLHRLYGHPVNELGELVNRFRASTLIVSRQFGVYEKRMLADLKTVNPGLEVIEVDNHTLFEKGQGEWLTETLPKQFTPFRKMAERQPISTPLSVPVSLPPSPLYSVPRPVLPLWLPKQERLQSPFQGGESAAQTHLAEYFSSTAPSHYKQTRNALEGWEASSKFSPWLNAGCLSPGRVCKTLADYEQREGANDSTYWLLFELLWREYFLWSALRNGKQLFRFQGRAKTAPLTSFYPERFQAWCAGNTTSPLVNACMKELQATGYITNRARQIAASYLINELSIDWRYGAAWFEHWLVDYSVAVNWGNWQYIAGVGADPRGGRHFNIEKQRQQYDPENTYTRKWTTRDVPDCIDTQDPTGWPLGYDGH</sequence>
<evidence type="ECO:0000256" key="4">
    <source>
        <dbReference type="ARBA" id="ARBA00022827"/>
    </source>
</evidence>
<dbReference type="NCBIfam" id="TIGR02765">
    <property type="entry name" value="crypto_DASH"/>
    <property type="match status" value="1"/>
</dbReference>
<protein>
    <recommendedName>
        <fullName evidence="2 7">Cryptochrome DASH</fullName>
    </recommendedName>
</protein>
<accession>A0A1X7AKE7</accession>
<dbReference type="SUPFAM" id="SSF48173">
    <property type="entry name" value="Cryptochrome/photolyase FAD-binding domain"/>
    <property type="match status" value="1"/>
</dbReference>
<reference evidence="9 10" key="1">
    <citation type="submission" date="2017-03" db="EMBL/GenBank/DDBJ databases">
        <authorList>
            <person name="Afonso C.L."/>
            <person name="Miller P.J."/>
            <person name="Scott M.A."/>
            <person name="Spackman E."/>
            <person name="Goraichik I."/>
            <person name="Dimitrov K.M."/>
            <person name="Suarez D.L."/>
            <person name="Swayne D.E."/>
        </authorList>
    </citation>
    <scope>NUCLEOTIDE SEQUENCE [LARGE SCALE GENOMIC DNA]</scope>
    <source>
        <strain evidence="9">SB41UT1</strain>
    </source>
</reference>
<dbReference type="Gene3D" id="1.25.40.80">
    <property type="match status" value="1"/>
</dbReference>
<dbReference type="PANTHER" id="PTHR11455:SF22">
    <property type="entry name" value="CRYPTOCHROME DASH"/>
    <property type="match status" value="1"/>
</dbReference>
<comment type="cofactor">
    <cofactor evidence="7">
        <name>(6R)-5,10-methylene-5,6,7,8-tetrahydrofolate</name>
        <dbReference type="ChEBI" id="CHEBI:15636"/>
    </cofactor>
    <text evidence="7">Binds 1 5,10-methenyltetrahydrofolate (MTHF) per subunit.</text>
</comment>
<dbReference type="InterPro" id="IPR006050">
    <property type="entry name" value="DNA_photolyase_N"/>
</dbReference>
<comment type="function">
    <text evidence="7">May have a photoreceptor function.</text>
</comment>
<evidence type="ECO:0000256" key="7">
    <source>
        <dbReference type="RuleBase" id="RU367151"/>
    </source>
</evidence>
<organism evidence="9 10">
    <name type="scientific">Parendozoicomonas haliclonae</name>
    <dbReference type="NCBI Taxonomy" id="1960125"/>
    <lineage>
        <taxon>Bacteria</taxon>
        <taxon>Pseudomonadati</taxon>
        <taxon>Pseudomonadota</taxon>
        <taxon>Gammaproteobacteria</taxon>
        <taxon>Oceanospirillales</taxon>
        <taxon>Endozoicomonadaceae</taxon>
        <taxon>Parendozoicomonas</taxon>
    </lineage>
</organism>
<dbReference type="GO" id="GO:0000719">
    <property type="term" value="P:photoreactive repair"/>
    <property type="evidence" value="ECO:0007669"/>
    <property type="project" value="TreeGrafter"/>
</dbReference>
<evidence type="ECO:0000256" key="2">
    <source>
        <dbReference type="ARBA" id="ARBA00017881"/>
    </source>
</evidence>
<dbReference type="GO" id="GO:0003913">
    <property type="term" value="F:DNA photolyase activity"/>
    <property type="evidence" value="ECO:0007669"/>
    <property type="project" value="InterPro"/>
</dbReference>
<dbReference type="GO" id="GO:0071949">
    <property type="term" value="F:FAD binding"/>
    <property type="evidence" value="ECO:0007669"/>
    <property type="project" value="TreeGrafter"/>
</dbReference>
<feature type="domain" description="Photolyase/cryptochrome alpha/beta" evidence="8">
    <location>
        <begin position="2"/>
        <end position="133"/>
    </location>
</feature>
<dbReference type="InterPro" id="IPR014729">
    <property type="entry name" value="Rossmann-like_a/b/a_fold"/>
</dbReference>
<evidence type="ECO:0000313" key="9">
    <source>
        <dbReference type="EMBL" id="SMA47095.1"/>
    </source>
</evidence>
<feature type="binding site" evidence="6">
    <location>
        <begin position="235"/>
        <end position="239"/>
    </location>
    <ligand>
        <name>FAD</name>
        <dbReference type="ChEBI" id="CHEBI:57692"/>
    </ligand>
</feature>
<dbReference type="PANTHER" id="PTHR11455">
    <property type="entry name" value="CRYPTOCHROME"/>
    <property type="match status" value="1"/>
</dbReference>
<evidence type="ECO:0000256" key="5">
    <source>
        <dbReference type="ARBA" id="ARBA00022991"/>
    </source>
</evidence>
<dbReference type="PROSITE" id="PS51645">
    <property type="entry name" value="PHR_CRY_ALPHA_BETA"/>
    <property type="match status" value="1"/>
</dbReference>
<dbReference type="EMBL" id="FWPT01000005">
    <property type="protein sequence ID" value="SMA47095.1"/>
    <property type="molecule type" value="Genomic_DNA"/>
</dbReference>
<dbReference type="OrthoDB" id="9772484at2"/>
<dbReference type="AlphaFoldDB" id="A0A1X7AKE7"/>
<evidence type="ECO:0000259" key="8">
    <source>
        <dbReference type="PROSITE" id="PS51645"/>
    </source>
</evidence>
<name>A0A1X7AKE7_9GAMM</name>
<dbReference type="InterPro" id="IPR036155">
    <property type="entry name" value="Crypto/Photolyase_N_sf"/>
</dbReference>
<dbReference type="GO" id="GO:0003677">
    <property type="term" value="F:DNA binding"/>
    <property type="evidence" value="ECO:0007669"/>
    <property type="project" value="TreeGrafter"/>
</dbReference>
<evidence type="ECO:0000313" key="10">
    <source>
        <dbReference type="Proteomes" id="UP000196573"/>
    </source>
</evidence>
<feature type="binding site" evidence="6">
    <location>
        <position position="222"/>
    </location>
    <ligand>
        <name>FAD</name>
        <dbReference type="ChEBI" id="CHEBI:57692"/>
    </ligand>
</feature>
<keyword evidence="10" id="KW-1185">Reference proteome</keyword>
<keyword evidence="4 6" id="KW-0274">FAD</keyword>